<dbReference type="Proteomes" id="UP000654075">
    <property type="component" value="Unassembled WGS sequence"/>
</dbReference>
<accession>A0A813GKW7</accession>
<keyword evidence="4" id="KW-1185">Reference proteome</keyword>
<dbReference type="SUPFAM" id="SSF47616">
    <property type="entry name" value="GST C-terminal domain-like"/>
    <property type="match status" value="1"/>
</dbReference>
<feature type="compositionally biased region" description="Acidic residues" evidence="1">
    <location>
        <begin position="177"/>
        <end position="189"/>
    </location>
</feature>
<proteinExistence type="predicted"/>
<dbReference type="AlphaFoldDB" id="A0A813GKW7"/>
<feature type="compositionally biased region" description="Low complexity" evidence="1">
    <location>
        <begin position="153"/>
        <end position="162"/>
    </location>
</feature>
<dbReference type="PROSITE" id="PS50405">
    <property type="entry name" value="GST_CTER"/>
    <property type="match status" value="1"/>
</dbReference>
<protein>
    <recommendedName>
        <fullName evidence="2">GST C-terminal domain-containing protein</fullName>
    </recommendedName>
</protein>
<dbReference type="EMBL" id="CAJNNV010028776">
    <property type="protein sequence ID" value="CAE8625737.1"/>
    <property type="molecule type" value="Genomic_DNA"/>
</dbReference>
<dbReference type="Pfam" id="PF14497">
    <property type="entry name" value="GST_C_3"/>
    <property type="match status" value="1"/>
</dbReference>
<dbReference type="InterPro" id="IPR004046">
    <property type="entry name" value="GST_C"/>
</dbReference>
<evidence type="ECO:0000259" key="2">
    <source>
        <dbReference type="PROSITE" id="PS50405"/>
    </source>
</evidence>
<name>A0A813GKW7_POLGL</name>
<feature type="compositionally biased region" description="Basic and acidic residues" evidence="1">
    <location>
        <begin position="166"/>
        <end position="176"/>
    </location>
</feature>
<sequence length="196" mass="22106">MEEATCAASDPEKKKRDLELNGKMLDSILKAASGILETRGEAGFLFGAELTTADVYLLSVFRIFLTMYPAKLEEVCEMYPKLKDYWHRALARDEVQEGLVSYTSKKHMAWIALTRGMVSDILGVKTGLLRAPALPAELETRLQEATRKLRLLLNLPPKTTTTGENRSNKEGEKEQEQEQEEEESDEGSEEDSKCFK</sequence>
<dbReference type="OrthoDB" id="10640392at2759"/>
<dbReference type="InterPro" id="IPR036282">
    <property type="entry name" value="Glutathione-S-Trfase_C_sf"/>
</dbReference>
<organism evidence="3 4">
    <name type="scientific">Polarella glacialis</name>
    <name type="common">Dinoflagellate</name>
    <dbReference type="NCBI Taxonomy" id="89957"/>
    <lineage>
        <taxon>Eukaryota</taxon>
        <taxon>Sar</taxon>
        <taxon>Alveolata</taxon>
        <taxon>Dinophyceae</taxon>
        <taxon>Suessiales</taxon>
        <taxon>Suessiaceae</taxon>
        <taxon>Polarella</taxon>
    </lineage>
</organism>
<evidence type="ECO:0000313" key="4">
    <source>
        <dbReference type="Proteomes" id="UP000654075"/>
    </source>
</evidence>
<gene>
    <name evidence="3" type="ORF">PGLA1383_LOCUS42718</name>
</gene>
<dbReference type="InterPro" id="IPR010987">
    <property type="entry name" value="Glutathione-S-Trfase_C-like"/>
</dbReference>
<dbReference type="CDD" id="cd00299">
    <property type="entry name" value="GST_C_family"/>
    <property type="match status" value="1"/>
</dbReference>
<evidence type="ECO:0000256" key="1">
    <source>
        <dbReference type="SAM" id="MobiDB-lite"/>
    </source>
</evidence>
<feature type="domain" description="GST C-terminal" evidence="2">
    <location>
        <begin position="1"/>
        <end position="112"/>
    </location>
</feature>
<reference evidence="3" key="1">
    <citation type="submission" date="2021-02" db="EMBL/GenBank/DDBJ databases">
        <authorList>
            <person name="Dougan E. K."/>
            <person name="Rhodes N."/>
            <person name="Thang M."/>
            <person name="Chan C."/>
        </authorList>
    </citation>
    <scope>NUCLEOTIDE SEQUENCE</scope>
</reference>
<dbReference type="Gene3D" id="1.20.1050.10">
    <property type="match status" value="1"/>
</dbReference>
<feature type="region of interest" description="Disordered" evidence="1">
    <location>
        <begin position="153"/>
        <end position="196"/>
    </location>
</feature>
<comment type="caution">
    <text evidence="3">The sequence shown here is derived from an EMBL/GenBank/DDBJ whole genome shotgun (WGS) entry which is preliminary data.</text>
</comment>
<evidence type="ECO:0000313" key="3">
    <source>
        <dbReference type="EMBL" id="CAE8625737.1"/>
    </source>
</evidence>